<sequence>MREIELRIEFPGRSYHVLNPIKGAQVALPVSPRHDYSTTFSIPNGSRSQNSVICSYLSAIYLTIRKWVSMMHRLLVSSRCHRCCAGVPRLSYVRKSWPSASRVKHRYTLAFPCRPRSTPLFETRVFLAGLFLSPALANCGRSYSKTAAPGIGRGEIYRSSIHAVERQTLDTNDSDHQLTTTYRSGLSYLSGTQAFATRNRRPCHMAFAAAVSQVLAPVSGCPRSAWEAAVDDSLDPQCECERSSQASIPKPPSREPDVRFAVSCLFLCSQTSENCGSIGASLTGYVQF</sequence>
<reference evidence="1" key="1">
    <citation type="journal article" date="2023" name="Mol. Phylogenet. Evol.">
        <title>Genome-scale phylogeny and comparative genomics of the fungal order Sordariales.</title>
        <authorList>
            <person name="Hensen N."/>
            <person name="Bonometti L."/>
            <person name="Westerberg I."/>
            <person name="Brannstrom I.O."/>
            <person name="Guillou S."/>
            <person name="Cros-Aarteil S."/>
            <person name="Calhoun S."/>
            <person name="Haridas S."/>
            <person name="Kuo A."/>
            <person name="Mondo S."/>
            <person name="Pangilinan J."/>
            <person name="Riley R."/>
            <person name="LaButti K."/>
            <person name="Andreopoulos B."/>
            <person name="Lipzen A."/>
            <person name="Chen C."/>
            <person name="Yan M."/>
            <person name="Daum C."/>
            <person name="Ng V."/>
            <person name="Clum A."/>
            <person name="Steindorff A."/>
            <person name="Ohm R.A."/>
            <person name="Martin F."/>
            <person name="Silar P."/>
            <person name="Natvig D.O."/>
            <person name="Lalanne C."/>
            <person name="Gautier V."/>
            <person name="Ament-Velasquez S.L."/>
            <person name="Kruys A."/>
            <person name="Hutchinson M.I."/>
            <person name="Powell A.J."/>
            <person name="Barry K."/>
            <person name="Miller A.N."/>
            <person name="Grigoriev I.V."/>
            <person name="Debuchy R."/>
            <person name="Gladieux P."/>
            <person name="Hiltunen Thoren M."/>
            <person name="Johannesson H."/>
        </authorList>
    </citation>
    <scope>NUCLEOTIDE SEQUENCE</scope>
    <source>
        <strain evidence="1">SMH4131-1</strain>
    </source>
</reference>
<dbReference type="AlphaFoldDB" id="A0AAE0ILP0"/>
<reference evidence="1" key="2">
    <citation type="submission" date="2023-06" db="EMBL/GenBank/DDBJ databases">
        <authorList>
            <consortium name="Lawrence Berkeley National Laboratory"/>
            <person name="Haridas S."/>
            <person name="Hensen N."/>
            <person name="Bonometti L."/>
            <person name="Westerberg I."/>
            <person name="Brannstrom I.O."/>
            <person name="Guillou S."/>
            <person name="Cros-Aarteil S."/>
            <person name="Calhoun S."/>
            <person name="Kuo A."/>
            <person name="Mondo S."/>
            <person name="Pangilinan J."/>
            <person name="Riley R."/>
            <person name="Labutti K."/>
            <person name="Andreopoulos B."/>
            <person name="Lipzen A."/>
            <person name="Chen C."/>
            <person name="Yanf M."/>
            <person name="Daum C."/>
            <person name="Ng V."/>
            <person name="Clum A."/>
            <person name="Steindorff A."/>
            <person name="Ohm R."/>
            <person name="Martin F."/>
            <person name="Silar P."/>
            <person name="Natvig D."/>
            <person name="Lalanne C."/>
            <person name="Gautier V."/>
            <person name="Ament-Velasquez S.L."/>
            <person name="Kruys A."/>
            <person name="Hutchinson M.I."/>
            <person name="Powell A.J."/>
            <person name="Barry K."/>
            <person name="Miller A.N."/>
            <person name="Grigoriev I.V."/>
            <person name="Debuchy R."/>
            <person name="Gladieux P."/>
            <person name="Thoren M.H."/>
            <person name="Johannesson H."/>
        </authorList>
    </citation>
    <scope>NUCLEOTIDE SEQUENCE</scope>
    <source>
        <strain evidence="1">SMH4131-1</strain>
    </source>
</reference>
<dbReference type="EMBL" id="JAUEPO010000003">
    <property type="protein sequence ID" value="KAK3327431.1"/>
    <property type="molecule type" value="Genomic_DNA"/>
</dbReference>
<dbReference type="Proteomes" id="UP001286456">
    <property type="component" value="Unassembled WGS sequence"/>
</dbReference>
<organism evidence="1 2">
    <name type="scientific">Cercophora scortea</name>
    <dbReference type="NCBI Taxonomy" id="314031"/>
    <lineage>
        <taxon>Eukaryota</taxon>
        <taxon>Fungi</taxon>
        <taxon>Dikarya</taxon>
        <taxon>Ascomycota</taxon>
        <taxon>Pezizomycotina</taxon>
        <taxon>Sordariomycetes</taxon>
        <taxon>Sordariomycetidae</taxon>
        <taxon>Sordariales</taxon>
        <taxon>Lasiosphaeriaceae</taxon>
        <taxon>Cercophora</taxon>
    </lineage>
</organism>
<proteinExistence type="predicted"/>
<comment type="caution">
    <text evidence="1">The sequence shown here is derived from an EMBL/GenBank/DDBJ whole genome shotgun (WGS) entry which is preliminary data.</text>
</comment>
<protein>
    <submittedName>
        <fullName evidence="1">Uncharacterized protein</fullName>
    </submittedName>
</protein>
<accession>A0AAE0ILP0</accession>
<evidence type="ECO:0000313" key="2">
    <source>
        <dbReference type="Proteomes" id="UP001286456"/>
    </source>
</evidence>
<gene>
    <name evidence="1" type="ORF">B0T19DRAFT_421717</name>
</gene>
<keyword evidence="2" id="KW-1185">Reference proteome</keyword>
<evidence type="ECO:0000313" key="1">
    <source>
        <dbReference type="EMBL" id="KAK3327431.1"/>
    </source>
</evidence>
<name>A0AAE0ILP0_9PEZI</name>